<dbReference type="PROSITE" id="PS50801">
    <property type="entry name" value="STAS"/>
    <property type="match status" value="2"/>
</dbReference>
<feature type="domain" description="STAS" evidence="3">
    <location>
        <begin position="437"/>
        <end position="517"/>
    </location>
</feature>
<dbReference type="Pfam" id="PF03808">
    <property type="entry name" value="Glyco_tran_WecG"/>
    <property type="match status" value="1"/>
</dbReference>
<sequence>MRTNDTVLILGIPLDNLTMAETVDRIHAMVAAYREDGKPRLVATVNVDFLINTLSWFSQEPRHPELLSILQHADLVTADGMPLVWASRILGCPLKERVTGADLVPRLAVTATGKKQSLYFLGGRGEVGKHAAEALKKRIPGLIIAGVDAPFVHVDGEELTHAEEDDAEVVHRINGANPDILLVAFGNPKQEAWYHRNRYRLRAGVTIGIGGTFEFITGAVSRAPIWMQTSGLEWVYRLTQDPKRLWKRYVIGLFKFSVMILPVILHERWKRFRMPKAQVEPPKLSALESSFNLRNEVSVVPLPQELDASVIVALKQRQEEWLANDNGLALDFRDVRFIDSSGLGFLLGLWKKSATRHAGFHMVGVQPPVMKVLKLNRVESLLSEHMVDDIEDVMETRQHPMLHRPFFYTIKSAHGSREIQLCGTLDAAQMQAIDVPQLLDSVTGKHLIIDLTNLSFVDSTGLILLLKMKKTVASSKHTCLTCGAGKGITQMLCVTRLNNFFSSRKDLPTARKELEKKMESPLTPIPTP</sequence>
<dbReference type="PANTHER" id="PTHR34136:SF1">
    <property type="entry name" value="UDP-N-ACETYL-D-MANNOSAMINURONIC ACID TRANSFERASE"/>
    <property type="match status" value="1"/>
</dbReference>
<organism evidence="4 5">
    <name type="scientific">Desulfoluna limicola</name>
    <dbReference type="NCBI Taxonomy" id="2810562"/>
    <lineage>
        <taxon>Bacteria</taxon>
        <taxon>Pseudomonadati</taxon>
        <taxon>Thermodesulfobacteriota</taxon>
        <taxon>Desulfobacteria</taxon>
        <taxon>Desulfobacterales</taxon>
        <taxon>Desulfolunaceae</taxon>
        <taxon>Desulfoluna</taxon>
    </lineage>
</organism>
<dbReference type="Gene3D" id="3.30.750.24">
    <property type="entry name" value="STAS domain"/>
    <property type="match status" value="2"/>
</dbReference>
<dbReference type="GO" id="GO:0016740">
    <property type="term" value="F:transferase activity"/>
    <property type="evidence" value="ECO:0007669"/>
    <property type="project" value="UniProtKB-KW"/>
</dbReference>
<keyword evidence="5" id="KW-1185">Reference proteome</keyword>
<keyword evidence="2 4" id="KW-0808">Transferase</keyword>
<dbReference type="InterPro" id="IPR002645">
    <property type="entry name" value="STAS_dom"/>
</dbReference>
<dbReference type="InterPro" id="IPR004629">
    <property type="entry name" value="WecG_TagA_CpsF"/>
</dbReference>
<dbReference type="CDD" id="cd07043">
    <property type="entry name" value="STAS_anti-anti-sigma_factors"/>
    <property type="match status" value="2"/>
</dbReference>
<protein>
    <submittedName>
        <fullName evidence="4">WecB/TagA/CpsF family glycosyl transferase</fullName>
    </submittedName>
</protein>
<feature type="domain" description="STAS" evidence="3">
    <location>
        <begin position="287"/>
        <end position="397"/>
    </location>
</feature>
<dbReference type="PANTHER" id="PTHR34136">
    <property type="match status" value="1"/>
</dbReference>
<evidence type="ECO:0000313" key="4">
    <source>
        <dbReference type="EMBL" id="BCS95190.1"/>
    </source>
</evidence>
<evidence type="ECO:0000313" key="5">
    <source>
        <dbReference type="Proteomes" id="UP001320148"/>
    </source>
</evidence>
<dbReference type="RefSeq" id="WP_236891464.1">
    <property type="nucleotide sequence ID" value="NZ_AP024488.1"/>
</dbReference>
<name>A0ABN6F0Q6_9BACT</name>
<dbReference type="Pfam" id="PF01740">
    <property type="entry name" value="STAS"/>
    <property type="match status" value="2"/>
</dbReference>
<gene>
    <name evidence="4" type="ORF">DSLASN_08220</name>
</gene>
<evidence type="ECO:0000256" key="2">
    <source>
        <dbReference type="ARBA" id="ARBA00022679"/>
    </source>
</evidence>
<evidence type="ECO:0000259" key="3">
    <source>
        <dbReference type="PROSITE" id="PS50801"/>
    </source>
</evidence>
<dbReference type="InterPro" id="IPR036513">
    <property type="entry name" value="STAS_dom_sf"/>
</dbReference>
<dbReference type="CDD" id="cd06533">
    <property type="entry name" value="Glyco_transf_WecG_TagA"/>
    <property type="match status" value="1"/>
</dbReference>
<accession>A0ABN6F0Q6</accession>
<proteinExistence type="predicted"/>
<dbReference type="SUPFAM" id="SSF52091">
    <property type="entry name" value="SpoIIaa-like"/>
    <property type="match status" value="2"/>
</dbReference>
<keyword evidence="1" id="KW-0328">Glycosyltransferase</keyword>
<dbReference type="Proteomes" id="UP001320148">
    <property type="component" value="Chromosome"/>
</dbReference>
<evidence type="ECO:0000256" key="1">
    <source>
        <dbReference type="ARBA" id="ARBA00022676"/>
    </source>
</evidence>
<reference evidence="4 5" key="1">
    <citation type="submission" date="2021-02" db="EMBL/GenBank/DDBJ databases">
        <title>Complete genome of Desulfoluna sp. strain ASN36.</title>
        <authorList>
            <person name="Takahashi A."/>
            <person name="Kojima H."/>
            <person name="Fukui M."/>
        </authorList>
    </citation>
    <scope>NUCLEOTIDE SEQUENCE [LARGE SCALE GENOMIC DNA]</scope>
    <source>
        <strain evidence="4 5">ASN36</strain>
    </source>
</reference>
<dbReference type="NCBIfam" id="TIGR00696">
    <property type="entry name" value="wecG_tagA_cpsF"/>
    <property type="match status" value="1"/>
</dbReference>
<dbReference type="EMBL" id="AP024488">
    <property type="protein sequence ID" value="BCS95190.1"/>
    <property type="molecule type" value="Genomic_DNA"/>
</dbReference>